<dbReference type="NCBIfam" id="NF004325">
    <property type="entry name" value="PRK05718.1"/>
    <property type="match status" value="1"/>
</dbReference>
<dbReference type="PROSITE" id="PS00160">
    <property type="entry name" value="ALDOLASE_KDPG_KHG_2"/>
    <property type="match status" value="1"/>
</dbReference>
<evidence type="ECO:0000256" key="2">
    <source>
        <dbReference type="ARBA" id="ARBA00004736"/>
    </source>
</evidence>
<evidence type="ECO:0000256" key="3">
    <source>
        <dbReference type="ARBA" id="ARBA00006906"/>
    </source>
</evidence>
<dbReference type="Proteomes" id="UP000535437">
    <property type="component" value="Unassembled WGS sequence"/>
</dbReference>
<gene>
    <name evidence="9" type="ORF">HNR09_000729</name>
</gene>
<evidence type="ECO:0000313" key="10">
    <source>
        <dbReference type="Proteomes" id="UP000535437"/>
    </source>
</evidence>
<dbReference type="InterPro" id="IPR013785">
    <property type="entry name" value="Aldolase_TIM"/>
</dbReference>
<organism evidence="9 10">
    <name type="scientific">Nesterenkonia xinjiangensis</name>
    <dbReference type="NCBI Taxonomy" id="225327"/>
    <lineage>
        <taxon>Bacteria</taxon>
        <taxon>Bacillati</taxon>
        <taxon>Actinomycetota</taxon>
        <taxon>Actinomycetes</taxon>
        <taxon>Micrococcales</taxon>
        <taxon>Micrococcaceae</taxon>
        <taxon>Nesterenkonia</taxon>
    </lineage>
</organism>
<dbReference type="RefSeq" id="WP_179540819.1">
    <property type="nucleotide sequence ID" value="NZ_BAAALL010000004.1"/>
</dbReference>
<dbReference type="SUPFAM" id="SSF51569">
    <property type="entry name" value="Aldolase"/>
    <property type="match status" value="1"/>
</dbReference>
<comment type="pathway">
    <text evidence="2">Carbohydrate acid metabolism; 2-dehydro-3-deoxy-D-gluconate degradation; D-glyceraldehyde 3-phosphate and pyruvate from 2-dehydro-3-deoxy-D-gluconate: step 2/2.</text>
</comment>
<comment type="caution">
    <text evidence="9">The sequence shown here is derived from an EMBL/GenBank/DDBJ whole genome shotgun (WGS) entry which is preliminary data.</text>
</comment>
<keyword evidence="10" id="KW-1185">Reference proteome</keyword>
<evidence type="ECO:0000256" key="1">
    <source>
        <dbReference type="ARBA" id="ARBA00000654"/>
    </source>
</evidence>
<comment type="subunit">
    <text evidence="4">Homotrimer.</text>
</comment>
<dbReference type="Pfam" id="PF01081">
    <property type="entry name" value="Aldolase"/>
    <property type="match status" value="1"/>
</dbReference>
<dbReference type="PANTHER" id="PTHR30246">
    <property type="entry name" value="2-KETO-3-DEOXY-6-PHOSPHOGLUCONATE ALDOLASE"/>
    <property type="match status" value="1"/>
</dbReference>
<accession>A0A7Z0GKC0</accession>
<comment type="catalytic activity">
    <reaction evidence="1">
        <text>2-dehydro-3-deoxy-6-phospho-D-gluconate = D-glyceraldehyde 3-phosphate + pyruvate</text>
        <dbReference type="Rhea" id="RHEA:17089"/>
        <dbReference type="ChEBI" id="CHEBI:15361"/>
        <dbReference type="ChEBI" id="CHEBI:57569"/>
        <dbReference type="ChEBI" id="CHEBI:59776"/>
        <dbReference type="EC" id="4.1.2.14"/>
    </reaction>
</comment>
<dbReference type="PROSITE" id="PS00159">
    <property type="entry name" value="ALDOLASE_KDPG_KHG_1"/>
    <property type="match status" value="1"/>
</dbReference>
<dbReference type="GO" id="GO:0008675">
    <property type="term" value="F:2-dehydro-3-deoxy-phosphogluconate aldolase activity"/>
    <property type="evidence" value="ECO:0007669"/>
    <property type="project" value="UniProtKB-EC"/>
</dbReference>
<name>A0A7Z0GKC0_9MICC</name>
<evidence type="ECO:0000256" key="5">
    <source>
        <dbReference type="ARBA" id="ARBA00013063"/>
    </source>
</evidence>
<dbReference type="NCBIfam" id="TIGR01182">
    <property type="entry name" value="eda"/>
    <property type="match status" value="1"/>
</dbReference>
<dbReference type="Gene3D" id="3.20.20.70">
    <property type="entry name" value="Aldolase class I"/>
    <property type="match status" value="1"/>
</dbReference>
<evidence type="ECO:0000256" key="7">
    <source>
        <dbReference type="ARBA" id="ARBA00023270"/>
    </source>
</evidence>
<dbReference type="InterPro" id="IPR000887">
    <property type="entry name" value="Aldlse_KDPG_KHG"/>
</dbReference>
<dbReference type="EMBL" id="JACCFY010000001">
    <property type="protein sequence ID" value="NYJ77318.1"/>
    <property type="molecule type" value="Genomic_DNA"/>
</dbReference>
<evidence type="ECO:0000313" key="9">
    <source>
        <dbReference type="EMBL" id="NYJ77318.1"/>
    </source>
</evidence>
<keyword evidence="7" id="KW-0704">Schiff base</keyword>
<dbReference type="AlphaFoldDB" id="A0A7Z0GKC0"/>
<keyword evidence="6 9" id="KW-0456">Lyase</keyword>
<dbReference type="CDD" id="cd00452">
    <property type="entry name" value="KDPG_aldolase"/>
    <property type="match status" value="1"/>
</dbReference>
<protein>
    <recommendedName>
        <fullName evidence="5">2-dehydro-3-deoxy-phosphogluconate aldolase</fullName>
        <ecNumber evidence="5">4.1.2.14</ecNumber>
    </recommendedName>
</protein>
<proteinExistence type="inferred from homology"/>
<reference evidence="9 10" key="1">
    <citation type="submission" date="2020-07" db="EMBL/GenBank/DDBJ databases">
        <title>Sequencing the genomes of 1000 actinobacteria strains.</title>
        <authorList>
            <person name="Klenk H.-P."/>
        </authorList>
    </citation>
    <scope>NUCLEOTIDE SEQUENCE [LARGE SCALE GENOMIC DNA]</scope>
    <source>
        <strain evidence="9 10">DSM 15475</strain>
    </source>
</reference>
<sequence length="209" mass="21398">MVENTREVLAASPVIPVVTIDDVEAAVPVAQALVDGGVPIIEVTLRTPQGLQALRRIAADVPSMLVGAGTVLNPQQAEDALEAGAEFLVTPGLSQSLLTWIPSSGVPCLPGVSTLGQVMDALDAGITELKFFPAEAAGGVPYLKAVAGPVPEVTFCPTGGIGLGNVREYLQLKNVPCVGGSWLTPQAALAAGDWDDIRRRAAEAAKLGG</sequence>
<dbReference type="InterPro" id="IPR031337">
    <property type="entry name" value="KDPG/KHG_AS_1"/>
</dbReference>
<dbReference type="PANTHER" id="PTHR30246:SF1">
    <property type="entry name" value="2-DEHYDRO-3-DEOXY-6-PHOSPHOGALACTONATE ALDOLASE-RELATED"/>
    <property type="match status" value="1"/>
</dbReference>
<comment type="similarity">
    <text evidence="3">Belongs to the KHG/KDPG aldolase family.</text>
</comment>
<evidence type="ECO:0000256" key="4">
    <source>
        <dbReference type="ARBA" id="ARBA00011233"/>
    </source>
</evidence>
<dbReference type="EC" id="4.1.2.14" evidence="5"/>
<evidence type="ECO:0000256" key="6">
    <source>
        <dbReference type="ARBA" id="ARBA00023239"/>
    </source>
</evidence>
<keyword evidence="8" id="KW-0119">Carbohydrate metabolism</keyword>
<dbReference type="InterPro" id="IPR031338">
    <property type="entry name" value="KDPG/KHG_AS_2"/>
</dbReference>
<evidence type="ECO:0000256" key="8">
    <source>
        <dbReference type="ARBA" id="ARBA00023277"/>
    </source>
</evidence>